<dbReference type="Proteomes" id="UP000242849">
    <property type="component" value="Unassembled WGS sequence"/>
</dbReference>
<reference evidence="3" key="1">
    <citation type="submission" date="2016-10" db="EMBL/GenBank/DDBJ databases">
        <authorList>
            <person name="Varghese N."/>
            <person name="Submissions S."/>
        </authorList>
    </citation>
    <scope>NUCLEOTIDE SEQUENCE [LARGE SCALE GENOMIC DNA]</scope>
    <source>
        <strain evidence="3">DSM 12111</strain>
    </source>
</reference>
<dbReference type="InterPro" id="IPR010266">
    <property type="entry name" value="NnrS"/>
</dbReference>
<dbReference type="Pfam" id="PF05940">
    <property type="entry name" value="NnrS"/>
    <property type="match status" value="1"/>
</dbReference>
<keyword evidence="1" id="KW-0472">Membrane</keyword>
<keyword evidence="1" id="KW-0812">Transmembrane</keyword>
<feature type="transmembrane region" description="Helical" evidence="1">
    <location>
        <begin position="20"/>
        <end position="43"/>
    </location>
</feature>
<keyword evidence="1" id="KW-1133">Transmembrane helix</keyword>
<evidence type="ECO:0000313" key="2">
    <source>
        <dbReference type="EMBL" id="SEC87775.1"/>
    </source>
</evidence>
<evidence type="ECO:0000256" key="1">
    <source>
        <dbReference type="SAM" id="Phobius"/>
    </source>
</evidence>
<dbReference type="AlphaFoldDB" id="A0A1H4W3E8"/>
<proteinExistence type="predicted"/>
<name>A0A1H4W3E8_PSEAG</name>
<feature type="transmembrane region" description="Helical" evidence="1">
    <location>
        <begin position="92"/>
        <end position="110"/>
    </location>
</feature>
<dbReference type="STRING" id="53406.SAMN05421553_1599"/>
<dbReference type="EMBL" id="FNSC01000001">
    <property type="protein sequence ID" value="SEC87775.1"/>
    <property type="molecule type" value="Genomic_DNA"/>
</dbReference>
<organism evidence="2 3">
    <name type="scientific">Pseudomonas anguilliseptica</name>
    <dbReference type="NCBI Taxonomy" id="53406"/>
    <lineage>
        <taxon>Bacteria</taxon>
        <taxon>Pseudomonadati</taxon>
        <taxon>Pseudomonadota</taxon>
        <taxon>Gammaproteobacteria</taxon>
        <taxon>Pseudomonadales</taxon>
        <taxon>Pseudomonadaceae</taxon>
        <taxon>Pseudomonas</taxon>
    </lineage>
</organism>
<protein>
    <submittedName>
        <fullName evidence="2">Uncharacterized protein involved in response to NO</fullName>
    </submittedName>
</protein>
<accession>A0A1H4W3E8</accession>
<feature type="transmembrane region" description="Helical" evidence="1">
    <location>
        <begin position="116"/>
        <end position="133"/>
    </location>
</feature>
<feature type="transmembrane region" description="Helical" evidence="1">
    <location>
        <begin position="177"/>
        <end position="196"/>
    </location>
</feature>
<feature type="transmembrane region" description="Helical" evidence="1">
    <location>
        <begin position="242"/>
        <end position="259"/>
    </location>
</feature>
<feature type="transmembrane region" description="Helical" evidence="1">
    <location>
        <begin position="271"/>
        <end position="296"/>
    </location>
</feature>
<keyword evidence="3" id="KW-1185">Reference proteome</keyword>
<feature type="transmembrane region" description="Helical" evidence="1">
    <location>
        <begin position="145"/>
        <end position="165"/>
    </location>
</feature>
<sequence length="405" mass="43687">MQLRDRQQELAIAPLWRLGFRPFFLGGALFAALAIGLWAAVLLGYLPGWQPVGGSLAWHRHELPFGFAVAIIAGFLLTAVQNWTGRPGLSGWPLVVLFALWLLARLAWLLGAPLPVLLALQLPFLPLLAWLLGRQLWAVRQWRNYPLVAVLLLMAGCEWLLLYGLTLGDDGLQRRGALAGLWLIAALVSIIGGRVIPFFTQRGLNQLAPASPRPRLDLLVLLLSLSLALLFASGLALQPSLWMLPLLLALAALHGLRLWHWYNVGIWRVPLLWSLHLAYAWLPLALLTLAAWHVGWLHNVSLAYHALALGGVGGAILAMLARVSLGHTGRPLQPPVAMGWAFASLQLAVIARGAAGAVCPGCRAGPVQLAVDHGLCPVCASLRSDVLDGASGWAAGLTSCRREGL</sequence>
<feature type="transmembrane region" description="Helical" evidence="1">
    <location>
        <begin position="216"/>
        <end position="236"/>
    </location>
</feature>
<evidence type="ECO:0000313" key="3">
    <source>
        <dbReference type="Proteomes" id="UP000242849"/>
    </source>
</evidence>
<feature type="transmembrane region" description="Helical" evidence="1">
    <location>
        <begin position="63"/>
        <end position="80"/>
    </location>
</feature>
<gene>
    <name evidence="2" type="ORF">SAMN05421553_1599</name>
</gene>
<feature type="transmembrane region" description="Helical" evidence="1">
    <location>
        <begin position="302"/>
        <end position="321"/>
    </location>
</feature>